<evidence type="ECO:0000256" key="2">
    <source>
        <dbReference type="ARBA" id="ARBA00006188"/>
    </source>
</evidence>
<evidence type="ECO:0000256" key="6">
    <source>
        <dbReference type="ARBA" id="ARBA00023277"/>
    </source>
</evidence>
<dbReference type="Proteomes" id="UP000054804">
    <property type="component" value="Unassembled WGS sequence"/>
</dbReference>
<evidence type="ECO:0000256" key="11">
    <source>
        <dbReference type="ARBA" id="ARBA00060615"/>
    </source>
</evidence>
<sequence>MHVAGRIEDYALIGDMQTAALVCRDGTVDWLCLPRFDSHAVFAGLLGTEEHGFWRLGPAHAPGGPPPAAARRSYRGDSLILESEWDTPRGTVRVTDFMPPRGSDNPQLVRIVEGVSGRVPMRSALRMRFSYGRVVPWVHKVDGRTVAVAGPDSVWLDTTAETFGKDLTTYSDFTVAPGDRVAFTISWLPSHKGQPAHPEPEASLTATEEFWREWVEQCTYHGPYREAVVRSLITLKALTYAPTGGIVAAPTTSLPEDIGGSRNWDYRFTWLRDAAITLSSLLRTGYREEARAWREWLLRAVAGDPENLQIMYGIAGERELGEAELDWLPGYEDSAPVRVGNGAAHQLQLDVYGEVTEALHLAHMTGLARNDYASLLQLKLIRYLETHWDQPDEGIWEVRGPRRHFVHSKVMAWVAVDRTIKLIESGDADGPLEKWRDLRDDIHRDVCERGYDKERNTFTQSYGSKELDASLLLIPQVGFLPPDDKRVIGTIEAIQRELSTPDGFILRYPTSGDDEGVDGLEGDEGAFLACSFWMADDLAMIGRVDEARKLFERLLSLRNDLGLLAEEWDPRLQRQVGNFPQAFSHVPLIDTALRLTASGAYGG</sequence>
<reference evidence="14 15" key="1">
    <citation type="submission" date="2015-12" db="EMBL/GenBank/DDBJ databases">
        <title>Draft genome sequence of Streptomyces silvensis ATCC 53525, a producer of novel hormone antagonists.</title>
        <authorList>
            <person name="Johnston C.W."/>
            <person name="Li Y."/>
            <person name="Magarvey N.A."/>
        </authorList>
    </citation>
    <scope>NUCLEOTIDE SEQUENCE [LARGE SCALE GENOMIC DNA]</scope>
    <source>
        <strain evidence="14 15">ATCC 53525</strain>
    </source>
</reference>
<dbReference type="PANTHER" id="PTHR31616:SF0">
    <property type="entry name" value="GLUCAN 1,4-ALPHA-GLUCOSIDASE"/>
    <property type="match status" value="1"/>
</dbReference>
<dbReference type="InterPro" id="IPR045582">
    <property type="entry name" value="Trehalase-like_N"/>
</dbReference>
<dbReference type="EMBL" id="LOCL01000074">
    <property type="protein sequence ID" value="KUF13540.1"/>
    <property type="molecule type" value="Genomic_DNA"/>
</dbReference>
<evidence type="ECO:0000256" key="10">
    <source>
        <dbReference type="ARBA" id="ARBA00053030"/>
    </source>
</evidence>
<feature type="domain" description="Trehalase-like N-terminal" evidence="13">
    <location>
        <begin position="4"/>
        <end position="134"/>
    </location>
</feature>
<organism evidence="14 15">
    <name type="scientific">Streptomyces silvensis</name>
    <dbReference type="NCBI Taxonomy" id="1765722"/>
    <lineage>
        <taxon>Bacteria</taxon>
        <taxon>Bacillati</taxon>
        <taxon>Actinomycetota</taxon>
        <taxon>Actinomycetes</taxon>
        <taxon>Kitasatosporales</taxon>
        <taxon>Streptomycetaceae</taxon>
        <taxon>Streptomyces</taxon>
    </lineage>
</organism>
<evidence type="ECO:0000256" key="8">
    <source>
        <dbReference type="ARBA" id="ARBA00030473"/>
    </source>
</evidence>
<dbReference type="STRING" id="1765722.AT728_32490"/>
<proteinExistence type="inferred from homology"/>
<evidence type="ECO:0000256" key="9">
    <source>
        <dbReference type="ARBA" id="ARBA00031637"/>
    </source>
</evidence>
<dbReference type="Pfam" id="PF00723">
    <property type="entry name" value="Glyco_hydro_15"/>
    <property type="match status" value="1"/>
</dbReference>
<dbReference type="OrthoDB" id="3902805at2"/>
<gene>
    <name evidence="14" type="ORF">AT728_32490</name>
</gene>
<keyword evidence="7" id="KW-0326">Glycosidase</keyword>
<dbReference type="InterPro" id="IPR011613">
    <property type="entry name" value="GH15-like"/>
</dbReference>
<keyword evidence="5" id="KW-0378">Hydrolase</keyword>
<dbReference type="FunFam" id="1.50.10.10:FF:000005">
    <property type="entry name" value="Glycosyl hydrolase, glucoamylase"/>
    <property type="match status" value="1"/>
</dbReference>
<keyword evidence="15" id="KW-1185">Reference proteome</keyword>
<dbReference type="RefSeq" id="WP_058852333.1">
    <property type="nucleotide sequence ID" value="NZ_LOCL01000074.1"/>
</dbReference>
<evidence type="ECO:0000256" key="4">
    <source>
        <dbReference type="ARBA" id="ARBA00019905"/>
    </source>
</evidence>
<evidence type="ECO:0000313" key="14">
    <source>
        <dbReference type="EMBL" id="KUF13540.1"/>
    </source>
</evidence>
<dbReference type="PANTHER" id="PTHR31616">
    <property type="entry name" value="TREHALASE"/>
    <property type="match status" value="1"/>
</dbReference>
<comment type="catalytic activity">
    <reaction evidence="1">
        <text>alpha,alpha-trehalose + H2O = alpha-D-glucose + beta-D-glucose</text>
        <dbReference type="Rhea" id="RHEA:32675"/>
        <dbReference type="ChEBI" id="CHEBI:15377"/>
        <dbReference type="ChEBI" id="CHEBI:15903"/>
        <dbReference type="ChEBI" id="CHEBI:16551"/>
        <dbReference type="ChEBI" id="CHEBI:17925"/>
        <dbReference type="EC" id="3.2.1.28"/>
    </reaction>
</comment>
<dbReference type="Pfam" id="PF19291">
    <property type="entry name" value="TREH_N"/>
    <property type="match status" value="1"/>
</dbReference>
<dbReference type="InterPro" id="IPR008928">
    <property type="entry name" value="6-hairpin_glycosidase_sf"/>
</dbReference>
<evidence type="ECO:0000259" key="13">
    <source>
        <dbReference type="Pfam" id="PF19291"/>
    </source>
</evidence>
<comment type="caution">
    <text evidence="14">The sequence shown here is derived from an EMBL/GenBank/DDBJ whole genome shotgun (WGS) entry which is preliminary data.</text>
</comment>
<comment type="cofactor">
    <cofactor evidence="10">
        <name>phosphate</name>
        <dbReference type="ChEBI" id="CHEBI:43474"/>
    </cofactor>
</comment>
<evidence type="ECO:0000256" key="5">
    <source>
        <dbReference type="ARBA" id="ARBA00022801"/>
    </source>
</evidence>
<keyword evidence="6" id="KW-0119">Carbohydrate metabolism</keyword>
<evidence type="ECO:0000256" key="3">
    <source>
        <dbReference type="ARBA" id="ARBA00012757"/>
    </source>
</evidence>
<dbReference type="InterPro" id="IPR012341">
    <property type="entry name" value="6hp_glycosidase-like_sf"/>
</dbReference>
<evidence type="ECO:0000256" key="7">
    <source>
        <dbReference type="ARBA" id="ARBA00023295"/>
    </source>
</evidence>
<comment type="similarity">
    <text evidence="2">Belongs to the glycosyl hydrolase 15 family.</text>
</comment>
<accession>A0A0W7WSQ8</accession>
<dbReference type="GO" id="GO:0004555">
    <property type="term" value="F:alpha,alpha-trehalase activity"/>
    <property type="evidence" value="ECO:0007669"/>
    <property type="project" value="UniProtKB-EC"/>
</dbReference>
<protein>
    <recommendedName>
        <fullName evidence="4">Trehalase</fullName>
        <ecNumber evidence="3">3.2.1.28</ecNumber>
    </recommendedName>
    <alternativeName>
        <fullName evidence="8">Alpha,alpha-trehalase</fullName>
    </alternativeName>
    <alternativeName>
        <fullName evidence="9">Alpha,alpha-trehalose glucohydrolase</fullName>
    </alternativeName>
</protein>
<name>A0A0W7WSQ8_9ACTN</name>
<dbReference type="AlphaFoldDB" id="A0A0W7WSQ8"/>
<dbReference type="GO" id="GO:0005993">
    <property type="term" value="P:trehalose catabolic process"/>
    <property type="evidence" value="ECO:0007669"/>
    <property type="project" value="UniProtKB-ARBA"/>
</dbReference>
<dbReference type="EC" id="3.2.1.28" evidence="3"/>
<comment type="pathway">
    <text evidence="11">Glycan degradation; trehalose degradation; D-glucose from alpha,alpha-trehalose: step 1/1.</text>
</comment>
<feature type="domain" description="GH15-like" evidence="12">
    <location>
        <begin position="222"/>
        <end position="592"/>
    </location>
</feature>
<evidence type="ECO:0000259" key="12">
    <source>
        <dbReference type="Pfam" id="PF00723"/>
    </source>
</evidence>
<dbReference type="SUPFAM" id="SSF48208">
    <property type="entry name" value="Six-hairpin glycosidases"/>
    <property type="match status" value="1"/>
</dbReference>
<evidence type="ECO:0000313" key="15">
    <source>
        <dbReference type="Proteomes" id="UP000054804"/>
    </source>
</evidence>
<dbReference type="Gene3D" id="1.50.10.10">
    <property type="match status" value="1"/>
</dbReference>
<evidence type="ECO:0000256" key="1">
    <source>
        <dbReference type="ARBA" id="ARBA00001576"/>
    </source>
</evidence>